<evidence type="ECO:0000313" key="5">
    <source>
        <dbReference type="Proteomes" id="UP000613580"/>
    </source>
</evidence>
<protein>
    <submittedName>
        <fullName evidence="4">Uncharacterized protein</fullName>
    </submittedName>
</protein>
<evidence type="ECO:0000256" key="3">
    <source>
        <dbReference type="SAM" id="SignalP"/>
    </source>
</evidence>
<feature type="chain" id="PRO_5034840714" evidence="3">
    <location>
        <begin position="18"/>
        <end position="532"/>
    </location>
</feature>
<comment type="caution">
    <text evidence="4">The sequence shown here is derived from an EMBL/GenBank/DDBJ whole genome shotgun (WGS) entry which is preliminary data.</text>
</comment>
<keyword evidence="2" id="KW-0472">Membrane</keyword>
<dbReference type="EMBL" id="JACAZE010000003">
    <property type="protein sequence ID" value="KAF7319352.1"/>
    <property type="molecule type" value="Genomic_DNA"/>
</dbReference>
<evidence type="ECO:0000256" key="2">
    <source>
        <dbReference type="SAM" id="Phobius"/>
    </source>
</evidence>
<keyword evidence="3" id="KW-0732">Signal</keyword>
<dbReference type="OrthoDB" id="10678357at2759"/>
<keyword evidence="2" id="KW-0812">Transmembrane</keyword>
<feature type="signal peptide" evidence="3">
    <location>
        <begin position="1"/>
        <end position="17"/>
    </location>
</feature>
<proteinExistence type="predicted"/>
<feature type="transmembrane region" description="Helical" evidence="2">
    <location>
        <begin position="73"/>
        <end position="96"/>
    </location>
</feature>
<evidence type="ECO:0000256" key="1">
    <source>
        <dbReference type="SAM" id="MobiDB-lite"/>
    </source>
</evidence>
<name>A0A8H6WIZ9_MYCCL</name>
<sequence>MLLAIWLTIPIITLLFASIVVDGPLAYIEGFSIPSIPSLHRISLKLVGLIVPLLSPAARQELAHELTDVKPPLIWIVASLLAPTAFAAAFCSPTVFRRIAFYNSLFAALIGEAINQYPSVWWSMVGSNVFAKGAFGSLTNATLSSLSMLRFDLTKTFPLATTVHAESLERPVRSTTIVFLQALRRPFAPRNYTYLWDHYTLPHLPLSPLKAAFQSQLSFTKQVLAVLKRNVVRSLRRTVVSHLPAFWAILLSLDIIAFSVSPDSAAIRLFLEVLTLRRQFSALLSFVTCFPTNQSKTMCYLSDLFEPARPMSSLEYFLSEMSALMGACLVFDLSSRLEAKLPLYDSPTAPLLAILQSSSRFTVSYLVPFVLSASRLVLSAMFCTMQALWRFTFGWLCDDLRLLTQDLRLMRLHFGAEKLSRHAPTGPQLQRPHLPPLAIPDDEEDGAALANQSDSTVRGSSLEFEGADEAVIGSVVLKALAKTPSHARLASIPSSGSKTLVDIDVDIVVEYGKGFQTSGKVVKRVYELDGLL</sequence>
<reference evidence="4" key="1">
    <citation type="submission" date="2020-05" db="EMBL/GenBank/DDBJ databases">
        <title>Mycena genomes resolve the evolution of fungal bioluminescence.</title>
        <authorList>
            <person name="Tsai I.J."/>
        </authorList>
    </citation>
    <scope>NUCLEOTIDE SEQUENCE</scope>
    <source>
        <strain evidence="4">110903Hualien_Pintung</strain>
    </source>
</reference>
<feature type="transmembrane region" description="Helical" evidence="2">
    <location>
        <begin position="239"/>
        <end position="260"/>
    </location>
</feature>
<keyword evidence="5" id="KW-1185">Reference proteome</keyword>
<keyword evidence="2" id="KW-1133">Transmembrane helix</keyword>
<organism evidence="4 5">
    <name type="scientific">Mycena chlorophos</name>
    <name type="common">Agaric fungus</name>
    <name type="synonym">Agaricus chlorophos</name>
    <dbReference type="NCBI Taxonomy" id="658473"/>
    <lineage>
        <taxon>Eukaryota</taxon>
        <taxon>Fungi</taxon>
        <taxon>Dikarya</taxon>
        <taxon>Basidiomycota</taxon>
        <taxon>Agaricomycotina</taxon>
        <taxon>Agaricomycetes</taxon>
        <taxon>Agaricomycetidae</taxon>
        <taxon>Agaricales</taxon>
        <taxon>Marasmiineae</taxon>
        <taxon>Mycenaceae</taxon>
        <taxon>Mycena</taxon>
    </lineage>
</organism>
<gene>
    <name evidence="4" type="ORF">HMN09_00272900</name>
</gene>
<feature type="region of interest" description="Disordered" evidence="1">
    <location>
        <begin position="422"/>
        <end position="442"/>
    </location>
</feature>
<dbReference type="Proteomes" id="UP000613580">
    <property type="component" value="Unassembled WGS sequence"/>
</dbReference>
<accession>A0A8H6WIZ9</accession>
<evidence type="ECO:0000313" key="4">
    <source>
        <dbReference type="EMBL" id="KAF7319352.1"/>
    </source>
</evidence>
<dbReference type="AlphaFoldDB" id="A0A8H6WIZ9"/>